<evidence type="ECO:0000313" key="5">
    <source>
        <dbReference type="Proteomes" id="UP001156441"/>
    </source>
</evidence>
<keyword evidence="3" id="KW-0732">Signal</keyword>
<keyword evidence="5" id="KW-1185">Reference proteome</keyword>
<feature type="signal peptide" evidence="3">
    <location>
        <begin position="1"/>
        <end position="38"/>
    </location>
</feature>
<protein>
    <recommendedName>
        <fullName evidence="6">LPXTG cell wall anchor domain-containing protein</fullName>
    </recommendedName>
</protein>
<proteinExistence type="predicted"/>
<evidence type="ECO:0008006" key="6">
    <source>
        <dbReference type="Google" id="ProtNLM"/>
    </source>
</evidence>
<evidence type="ECO:0000256" key="1">
    <source>
        <dbReference type="SAM" id="MobiDB-lite"/>
    </source>
</evidence>
<dbReference type="RefSeq" id="WP_260194814.1">
    <property type="nucleotide sequence ID" value="NZ_JAFFZE010000022.1"/>
</dbReference>
<keyword evidence="2" id="KW-0472">Membrane</keyword>
<feature type="chain" id="PRO_5046940005" description="LPXTG cell wall anchor domain-containing protein" evidence="3">
    <location>
        <begin position="39"/>
        <end position="213"/>
    </location>
</feature>
<keyword evidence="2" id="KW-0812">Transmembrane</keyword>
<evidence type="ECO:0000313" key="4">
    <source>
        <dbReference type="EMBL" id="MCT2586942.1"/>
    </source>
</evidence>
<dbReference type="InterPro" id="IPR006311">
    <property type="entry name" value="TAT_signal"/>
</dbReference>
<feature type="transmembrane region" description="Helical" evidence="2">
    <location>
        <begin position="186"/>
        <end position="207"/>
    </location>
</feature>
<name>A0ABT2JGD9_9PSEU</name>
<keyword evidence="2" id="KW-1133">Transmembrane helix</keyword>
<dbReference type="PROSITE" id="PS51318">
    <property type="entry name" value="TAT"/>
    <property type="match status" value="1"/>
</dbReference>
<reference evidence="4 5" key="1">
    <citation type="submission" date="2021-02" db="EMBL/GenBank/DDBJ databases">
        <title>Actinophytocola xerophila sp. nov., isolated from soil of cotton cropping field.</title>
        <authorList>
            <person name="Huang R."/>
            <person name="Chen X."/>
            <person name="Ge X."/>
            <person name="Liu W."/>
        </authorList>
    </citation>
    <scope>NUCLEOTIDE SEQUENCE [LARGE SCALE GENOMIC DNA]</scope>
    <source>
        <strain evidence="4 5">S1-96</strain>
    </source>
</reference>
<comment type="caution">
    <text evidence="4">The sequence shown here is derived from an EMBL/GenBank/DDBJ whole genome shotgun (WGS) entry which is preliminary data.</text>
</comment>
<dbReference type="Proteomes" id="UP001156441">
    <property type="component" value="Unassembled WGS sequence"/>
</dbReference>
<feature type="compositionally biased region" description="Low complexity" evidence="1">
    <location>
        <begin position="147"/>
        <end position="170"/>
    </location>
</feature>
<gene>
    <name evidence="4" type="ORF">JT362_27850</name>
</gene>
<organism evidence="4 5">
    <name type="scientific">Actinophytocola gossypii</name>
    <dbReference type="NCBI Taxonomy" id="2812003"/>
    <lineage>
        <taxon>Bacteria</taxon>
        <taxon>Bacillati</taxon>
        <taxon>Actinomycetota</taxon>
        <taxon>Actinomycetes</taxon>
        <taxon>Pseudonocardiales</taxon>
        <taxon>Pseudonocardiaceae</taxon>
    </lineage>
</organism>
<feature type="region of interest" description="Disordered" evidence="1">
    <location>
        <begin position="132"/>
        <end position="173"/>
    </location>
</feature>
<sequence>MAHTSTARRRFGAALGAFGVTAVTAAAALVGMAGTASAHTPDFSAECSAEEGVTTLQVELRAYNARESNTVKVTDGDTVLAQEKFGENFSQEWNDLDATVDHTFVIEVQAWDDPNGDRGWSFTRELGVGACVDQTTPPEEPQPSEPPATTEPSAPVEEPTSSEAAPPVAETTEVEPVALAETGASVALPIGIGAVLLAGGVVLMVVVKRRSRA</sequence>
<accession>A0ABT2JGD9</accession>
<evidence type="ECO:0000256" key="2">
    <source>
        <dbReference type="SAM" id="Phobius"/>
    </source>
</evidence>
<dbReference type="EMBL" id="JAFFZE010000022">
    <property type="protein sequence ID" value="MCT2586942.1"/>
    <property type="molecule type" value="Genomic_DNA"/>
</dbReference>
<evidence type="ECO:0000256" key="3">
    <source>
        <dbReference type="SAM" id="SignalP"/>
    </source>
</evidence>